<keyword evidence="4 6" id="KW-1133">Transmembrane helix</keyword>
<dbReference type="InterPro" id="IPR036259">
    <property type="entry name" value="MFS_trans_sf"/>
</dbReference>
<dbReference type="KEGG" id="ksk:KSE_73740"/>
<feature type="transmembrane region" description="Helical" evidence="6">
    <location>
        <begin position="365"/>
        <end position="384"/>
    </location>
</feature>
<feature type="transmembrane region" description="Helical" evidence="6">
    <location>
        <begin position="218"/>
        <end position="243"/>
    </location>
</feature>
<evidence type="ECO:0000256" key="4">
    <source>
        <dbReference type="ARBA" id="ARBA00022989"/>
    </source>
</evidence>
<feature type="transmembrane region" description="Helical" evidence="6">
    <location>
        <begin position="67"/>
        <end position="88"/>
    </location>
</feature>
<dbReference type="Proteomes" id="UP000007076">
    <property type="component" value="Chromosome"/>
</dbReference>
<reference evidence="7 8" key="1">
    <citation type="journal article" date="2010" name="DNA Res.">
        <title>Genome sequence of Kitasatospora setae NBRC 14216T: an evolutionary snapshot of the family Streptomycetaceae.</title>
        <authorList>
            <person name="Ichikawa N."/>
            <person name="Oguchi A."/>
            <person name="Ikeda H."/>
            <person name="Ishikawa J."/>
            <person name="Kitani S."/>
            <person name="Watanabe Y."/>
            <person name="Nakamura S."/>
            <person name="Katano Y."/>
            <person name="Kishi E."/>
            <person name="Sasagawa M."/>
            <person name="Ankai A."/>
            <person name="Fukui S."/>
            <person name="Hashimoto Y."/>
            <person name="Kamata S."/>
            <person name="Otoguro M."/>
            <person name="Tanikawa S."/>
            <person name="Nihira T."/>
            <person name="Horinouchi S."/>
            <person name="Ohnishi Y."/>
            <person name="Hayakawa M."/>
            <person name="Kuzuyama T."/>
            <person name="Arisawa A."/>
            <person name="Nomoto F."/>
            <person name="Miura H."/>
            <person name="Takahashi Y."/>
            <person name="Fujita N."/>
        </authorList>
    </citation>
    <scope>NUCLEOTIDE SEQUENCE [LARGE SCALE GENOMIC DNA]</scope>
    <source>
        <strain evidence="8">ATCC 33774 / DSM 43861 / JCM 3304 / KCC A-0304 / NBRC 14216 / KM-6054</strain>
    </source>
</reference>
<feature type="transmembrane region" description="Helical" evidence="6">
    <location>
        <begin position="138"/>
        <end position="160"/>
    </location>
</feature>
<accession>E4NJI1</accession>
<feature type="transmembrane region" description="Helical" evidence="6">
    <location>
        <begin position="307"/>
        <end position="326"/>
    </location>
</feature>
<dbReference type="STRING" id="452652.KSE_73740"/>
<evidence type="ECO:0000256" key="1">
    <source>
        <dbReference type="ARBA" id="ARBA00004651"/>
    </source>
</evidence>
<feature type="transmembrane region" description="Helical" evidence="6">
    <location>
        <begin position="280"/>
        <end position="301"/>
    </location>
</feature>
<dbReference type="GO" id="GO:0005886">
    <property type="term" value="C:plasma membrane"/>
    <property type="evidence" value="ECO:0007669"/>
    <property type="project" value="UniProtKB-SubCell"/>
</dbReference>
<gene>
    <name evidence="7" type="ordered locus">KSE_73740</name>
</gene>
<comment type="subcellular location">
    <subcellularLocation>
        <location evidence="1">Cell membrane</location>
        <topology evidence="1">Multi-pass membrane protein</topology>
    </subcellularLocation>
</comment>
<dbReference type="SUPFAM" id="SSF103473">
    <property type="entry name" value="MFS general substrate transporter"/>
    <property type="match status" value="1"/>
</dbReference>
<organism evidence="7 8">
    <name type="scientific">Kitasatospora setae (strain ATCC 33774 / DSM 43861 / JCM 3304 / KCC A-0304 / NBRC 14216 / KM-6054)</name>
    <name type="common">Streptomyces setae</name>
    <dbReference type="NCBI Taxonomy" id="452652"/>
    <lineage>
        <taxon>Bacteria</taxon>
        <taxon>Bacillati</taxon>
        <taxon>Actinomycetota</taxon>
        <taxon>Actinomycetes</taxon>
        <taxon>Kitasatosporales</taxon>
        <taxon>Streptomycetaceae</taxon>
        <taxon>Kitasatospora</taxon>
    </lineage>
</organism>
<dbReference type="eggNOG" id="COG2814">
    <property type="taxonomic scope" value="Bacteria"/>
</dbReference>
<feature type="transmembrane region" description="Helical" evidence="6">
    <location>
        <begin position="249"/>
        <end position="268"/>
    </location>
</feature>
<sequence>MLPRYLGVAFLARLADEGAAVAIVLLALARTGSAAPGALVLAAWTAPHVLAAPLVGALAARTRRPRLLHAAAIGGFAATLAVLAAVLGRLPLPLALVAAAAGGCCGPVVSGGLSALLGRLPRGGSGDSATRGDERARAWDAVTYNAAGMAGPGAVAAVGAGWSPEAAMWALAVVAAGAAALVPWLPEPAPVAGAGSSRLRTELADGVRTVWRVVELRAVSAATGLAFLGLGALTTTGVLLAARLGRAEAGGLLTAAFALGALAGSLLLTGPWVGTAPQRLAVAGLSLAGAGLALAAAVPALPVAVGGFALAGAGDGLVLTATLRIRAAYSPPHRRPQVFTLGAGLKISAAAAGAALAAAAGPGTARGFLLAIAALQALAALLYVGMRRAVPALRAAPDEESTLIP</sequence>
<evidence type="ECO:0000313" key="7">
    <source>
        <dbReference type="EMBL" id="BAJ33129.1"/>
    </source>
</evidence>
<feature type="transmembrane region" description="Helical" evidence="6">
    <location>
        <begin position="38"/>
        <end position="60"/>
    </location>
</feature>
<keyword evidence="2" id="KW-1003">Cell membrane</keyword>
<dbReference type="EMBL" id="AP010968">
    <property type="protein sequence ID" value="BAJ33129.1"/>
    <property type="molecule type" value="Genomic_DNA"/>
</dbReference>
<evidence type="ECO:0000256" key="2">
    <source>
        <dbReference type="ARBA" id="ARBA00022475"/>
    </source>
</evidence>
<dbReference type="HOGENOM" id="CLU_034180_3_1_11"/>
<evidence type="ECO:0000313" key="8">
    <source>
        <dbReference type="Proteomes" id="UP000007076"/>
    </source>
</evidence>
<dbReference type="PATRIC" id="fig|452652.3.peg.7417"/>
<proteinExistence type="predicted"/>
<keyword evidence="3 6" id="KW-0812">Transmembrane</keyword>
<dbReference type="Gene3D" id="1.20.1250.20">
    <property type="entry name" value="MFS general substrate transporter like domains"/>
    <property type="match status" value="1"/>
</dbReference>
<feature type="transmembrane region" description="Helical" evidence="6">
    <location>
        <begin position="94"/>
        <end position="117"/>
    </location>
</feature>
<protein>
    <submittedName>
        <fullName evidence="7">Putative major facilitator superfamily transporter</fullName>
    </submittedName>
</protein>
<dbReference type="PANTHER" id="PTHR23513:SF11">
    <property type="entry name" value="STAPHYLOFERRIN A TRANSPORTER"/>
    <property type="match status" value="1"/>
</dbReference>
<dbReference type="AlphaFoldDB" id="E4NJI1"/>
<evidence type="ECO:0000256" key="5">
    <source>
        <dbReference type="ARBA" id="ARBA00023136"/>
    </source>
</evidence>
<keyword evidence="5 6" id="KW-0472">Membrane</keyword>
<dbReference type="PANTHER" id="PTHR23513">
    <property type="entry name" value="INTEGRAL MEMBRANE EFFLUX PROTEIN-RELATED"/>
    <property type="match status" value="1"/>
</dbReference>
<evidence type="ECO:0000256" key="3">
    <source>
        <dbReference type="ARBA" id="ARBA00022692"/>
    </source>
</evidence>
<name>E4NJI1_KITSK</name>
<dbReference type="RefSeq" id="WP_014140420.1">
    <property type="nucleotide sequence ID" value="NC_016109.1"/>
</dbReference>
<evidence type="ECO:0000256" key="6">
    <source>
        <dbReference type="SAM" id="Phobius"/>
    </source>
</evidence>
<keyword evidence="8" id="KW-1185">Reference proteome</keyword>
<feature type="transmembrane region" description="Helical" evidence="6">
    <location>
        <begin position="338"/>
        <end position="359"/>
    </location>
</feature>
<feature type="transmembrane region" description="Helical" evidence="6">
    <location>
        <begin position="166"/>
        <end position="185"/>
    </location>
</feature>